<gene>
    <name evidence="4" type="ORF">PMEA_00017222</name>
</gene>
<dbReference type="GO" id="GO:0005758">
    <property type="term" value="C:mitochondrial intermembrane space"/>
    <property type="evidence" value="ECO:0007669"/>
    <property type="project" value="InterPro"/>
</dbReference>
<dbReference type="AlphaFoldDB" id="A0AAU9VTL9"/>
<evidence type="ECO:0000313" key="4">
    <source>
        <dbReference type="EMBL" id="CAH3035337.1"/>
    </source>
</evidence>
<evidence type="ECO:0000313" key="5">
    <source>
        <dbReference type="Proteomes" id="UP001159428"/>
    </source>
</evidence>
<sequence>MATGGKELSQMSCEDFGEFKEALKVLRLVDDTIIYKLNTSIPTDSFVGEINAEQKCQELYNELMSGYKTRDQAIKKCITEVSENTKQLREETEKNPENGQIMRNLKKEQTKLRLMQTELSVEEVLQNRTLKAFNGRCWKYFKPQ</sequence>
<comment type="similarity">
    <text evidence="1">Belongs to the MIX23 family.</text>
</comment>
<reference evidence="4 5" key="1">
    <citation type="submission" date="2022-05" db="EMBL/GenBank/DDBJ databases">
        <authorList>
            <consortium name="Genoscope - CEA"/>
            <person name="William W."/>
        </authorList>
    </citation>
    <scope>NUCLEOTIDE SEQUENCE [LARGE SCALE GENOMIC DNA]</scope>
</reference>
<protein>
    <recommendedName>
        <fullName evidence="2">Protein MIX23</fullName>
    </recommendedName>
    <alternativeName>
        <fullName evidence="3">Coiled-coil domain-containing protein 58</fullName>
    </alternativeName>
</protein>
<dbReference type="PANTHER" id="PTHR31905:SF2">
    <property type="entry name" value="PROTEIN MIX23"/>
    <property type="match status" value="1"/>
</dbReference>
<comment type="caution">
    <text evidence="4">The sequence shown here is derived from an EMBL/GenBank/DDBJ whole genome shotgun (WGS) entry which is preliminary data.</text>
</comment>
<dbReference type="Pfam" id="PF09774">
    <property type="entry name" value="MIX23"/>
    <property type="match status" value="1"/>
</dbReference>
<evidence type="ECO:0000256" key="2">
    <source>
        <dbReference type="ARBA" id="ARBA00024228"/>
    </source>
</evidence>
<dbReference type="EMBL" id="CALNXJ010000003">
    <property type="protein sequence ID" value="CAH3035337.1"/>
    <property type="molecule type" value="Genomic_DNA"/>
</dbReference>
<organism evidence="4 5">
    <name type="scientific">Pocillopora meandrina</name>
    <dbReference type="NCBI Taxonomy" id="46732"/>
    <lineage>
        <taxon>Eukaryota</taxon>
        <taxon>Metazoa</taxon>
        <taxon>Cnidaria</taxon>
        <taxon>Anthozoa</taxon>
        <taxon>Hexacorallia</taxon>
        <taxon>Scleractinia</taxon>
        <taxon>Astrocoeniina</taxon>
        <taxon>Pocilloporidae</taxon>
        <taxon>Pocillopora</taxon>
    </lineage>
</organism>
<evidence type="ECO:0000256" key="1">
    <source>
        <dbReference type="ARBA" id="ARBA00024204"/>
    </source>
</evidence>
<evidence type="ECO:0000256" key="3">
    <source>
        <dbReference type="ARBA" id="ARBA00030733"/>
    </source>
</evidence>
<dbReference type="Proteomes" id="UP001159428">
    <property type="component" value="Unassembled WGS sequence"/>
</dbReference>
<accession>A0AAU9VTL9</accession>
<proteinExistence type="inferred from homology"/>
<dbReference type="PANTHER" id="PTHR31905">
    <property type="entry name" value="COILED-COIL DOMAIN-CONTAINING PROTEIN 58"/>
    <property type="match status" value="1"/>
</dbReference>
<dbReference type="InterPro" id="IPR019171">
    <property type="entry name" value="MIX23"/>
</dbReference>
<keyword evidence="5" id="KW-1185">Reference proteome</keyword>
<name>A0AAU9VTL9_9CNID</name>